<dbReference type="InterPro" id="IPR036812">
    <property type="entry name" value="NAD(P)_OxRdtase_dom_sf"/>
</dbReference>
<protein>
    <submittedName>
        <fullName evidence="4">Oxidoreductase C26F1.07</fullName>
    </submittedName>
</protein>
<dbReference type="Proteomes" id="UP001055172">
    <property type="component" value="Unassembled WGS sequence"/>
</dbReference>
<proteinExistence type="predicted"/>
<dbReference type="GO" id="GO:0016491">
    <property type="term" value="F:oxidoreductase activity"/>
    <property type="evidence" value="ECO:0007669"/>
    <property type="project" value="UniProtKB-KW"/>
</dbReference>
<feature type="compositionally biased region" description="Basic and acidic residues" evidence="2">
    <location>
        <begin position="23"/>
        <end position="33"/>
    </location>
</feature>
<dbReference type="InterPro" id="IPR018170">
    <property type="entry name" value="Aldo/ket_reductase_CS"/>
</dbReference>
<keyword evidence="5" id="KW-1185">Reference proteome</keyword>
<evidence type="ECO:0000313" key="5">
    <source>
        <dbReference type="Proteomes" id="UP001055172"/>
    </source>
</evidence>
<evidence type="ECO:0000259" key="3">
    <source>
        <dbReference type="Pfam" id="PF00248"/>
    </source>
</evidence>
<feature type="region of interest" description="Disordered" evidence="2">
    <location>
        <begin position="1"/>
        <end position="38"/>
    </location>
</feature>
<sequence length="400" mass="44794">MDDVMSLPPPQIKQKTGPGNDAISKRERGETIKRARFPSVVRLPGPSVAKASVNTITKRHEWDNKRKRTESLQHGAHQSISLRRRRGGSGPSFPSRPGCDPPLGLGTWLSDKSKVAHAVSFAVGEAGYDHIDAALIYRNEDQTGKGIADSGVARKNIWVTSKLWNSDHRAEQAEAAIKKSIADLGVDYLDLYLIHWPVAFVPGDPNNKLDKKTSIVDTWKTLEGFVKANLTRHIGLSNFAKADVEKILEVAEIKPFAHEFETHPYLQQQEFVDWHKEKGIEVIAYSPLANTNPTYSDHIPAIYDDSFWKSVAEKKGVSVFQAVLAWGIQRGTSVIPKSTKESHIVSNRKALDIKFSEEELKEIEKQDKKHRLSNPSKKWGVKLFADLDDPTKPDEKSEEL</sequence>
<evidence type="ECO:0000256" key="2">
    <source>
        <dbReference type="SAM" id="MobiDB-lite"/>
    </source>
</evidence>
<dbReference type="PANTHER" id="PTHR11732">
    <property type="entry name" value="ALDO/KETO REDUCTASE"/>
    <property type="match status" value="1"/>
</dbReference>
<reference evidence="4 5" key="1">
    <citation type="submission" date="2021-07" db="EMBL/GenBank/DDBJ databases">
        <title>Genome data of Colletotrichum spaethianum.</title>
        <authorList>
            <person name="Utami Y.D."/>
            <person name="Hiruma K."/>
        </authorList>
    </citation>
    <scope>NUCLEOTIDE SEQUENCE [LARGE SCALE GENOMIC DNA]</scope>
    <source>
        <strain evidence="4 5">MAFF 242679</strain>
    </source>
</reference>
<dbReference type="Pfam" id="PF00248">
    <property type="entry name" value="Aldo_ket_red"/>
    <property type="match status" value="1"/>
</dbReference>
<evidence type="ECO:0000313" key="4">
    <source>
        <dbReference type="EMBL" id="GJC86099.1"/>
    </source>
</evidence>
<dbReference type="Gene3D" id="3.20.20.100">
    <property type="entry name" value="NADP-dependent oxidoreductase domain"/>
    <property type="match status" value="1"/>
</dbReference>
<dbReference type="InterPro" id="IPR020471">
    <property type="entry name" value="AKR"/>
</dbReference>
<dbReference type="EMBL" id="BPPX01000020">
    <property type="protein sequence ID" value="GJC86099.1"/>
    <property type="molecule type" value="Genomic_DNA"/>
</dbReference>
<accession>A0AA37GRV6</accession>
<dbReference type="AlphaFoldDB" id="A0AA37GRV6"/>
<organism evidence="4 5">
    <name type="scientific">Colletotrichum liriopes</name>
    <dbReference type="NCBI Taxonomy" id="708192"/>
    <lineage>
        <taxon>Eukaryota</taxon>
        <taxon>Fungi</taxon>
        <taxon>Dikarya</taxon>
        <taxon>Ascomycota</taxon>
        <taxon>Pezizomycotina</taxon>
        <taxon>Sordariomycetes</taxon>
        <taxon>Hypocreomycetidae</taxon>
        <taxon>Glomerellales</taxon>
        <taxon>Glomerellaceae</taxon>
        <taxon>Colletotrichum</taxon>
        <taxon>Colletotrichum spaethianum species complex</taxon>
    </lineage>
</organism>
<dbReference type="SUPFAM" id="SSF51430">
    <property type="entry name" value="NAD(P)-linked oxidoreductase"/>
    <property type="match status" value="1"/>
</dbReference>
<feature type="region of interest" description="Disordered" evidence="2">
    <location>
        <begin position="61"/>
        <end position="99"/>
    </location>
</feature>
<dbReference type="PROSITE" id="PS00062">
    <property type="entry name" value="ALDOKETO_REDUCTASE_2"/>
    <property type="match status" value="1"/>
</dbReference>
<keyword evidence="1" id="KW-0560">Oxidoreductase</keyword>
<feature type="domain" description="NADP-dependent oxidoreductase" evidence="3">
    <location>
        <begin position="103"/>
        <end position="365"/>
    </location>
</feature>
<comment type="caution">
    <text evidence="4">The sequence shown here is derived from an EMBL/GenBank/DDBJ whole genome shotgun (WGS) entry which is preliminary data.</text>
</comment>
<evidence type="ECO:0000256" key="1">
    <source>
        <dbReference type="ARBA" id="ARBA00023002"/>
    </source>
</evidence>
<dbReference type="PRINTS" id="PR00069">
    <property type="entry name" value="ALDKETRDTASE"/>
</dbReference>
<dbReference type="CDD" id="cd19071">
    <property type="entry name" value="AKR_AKR1-5-like"/>
    <property type="match status" value="1"/>
</dbReference>
<name>A0AA37GRV6_9PEZI</name>
<gene>
    <name evidence="4" type="ORF">ColLi_08937</name>
</gene>
<dbReference type="InterPro" id="IPR023210">
    <property type="entry name" value="NADP_OxRdtase_dom"/>
</dbReference>